<evidence type="ECO:0000313" key="2">
    <source>
        <dbReference type="EMBL" id="EFX68195.1"/>
    </source>
</evidence>
<dbReference type="Pfam" id="PF02301">
    <property type="entry name" value="HORMA"/>
    <property type="match status" value="1"/>
</dbReference>
<dbReference type="InParanoid" id="E9HJ78"/>
<dbReference type="GO" id="GO:0016035">
    <property type="term" value="C:zeta DNA polymerase complex"/>
    <property type="evidence" value="ECO:0000318"/>
    <property type="project" value="GO_Central"/>
</dbReference>
<dbReference type="FunCoup" id="E9HJ78">
    <property type="interactions" value="100"/>
</dbReference>
<dbReference type="InterPro" id="IPR045091">
    <property type="entry name" value="Mad2-like"/>
</dbReference>
<keyword evidence="3" id="KW-1185">Reference proteome</keyword>
<dbReference type="GO" id="GO:0005634">
    <property type="term" value="C:nucleus"/>
    <property type="evidence" value="ECO:0000318"/>
    <property type="project" value="GO_Central"/>
</dbReference>
<accession>E9HJ78</accession>
<dbReference type="HOGENOM" id="CLU_050394_2_0_1"/>
<dbReference type="STRING" id="6669.E9HJ78"/>
<dbReference type="Proteomes" id="UP000000305">
    <property type="component" value="Unassembled WGS sequence"/>
</dbReference>
<dbReference type="PROSITE" id="PS50815">
    <property type="entry name" value="HORMA"/>
    <property type="match status" value="1"/>
</dbReference>
<dbReference type="PANTHER" id="PTHR11842">
    <property type="entry name" value="MITOTIC SPINDLE ASSEMBLY CHECKPOINT PROTEIN MAD2"/>
    <property type="match status" value="1"/>
</dbReference>
<dbReference type="OrthoDB" id="21254at2759"/>
<dbReference type="GO" id="GO:0006281">
    <property type="term" value="P:DNA repair"/>
    <property type="evidence" value="ECO:0000318"/>
    <property type="project" value="GO_Central"/>
</dbReference>
<name>E9HJ78_DAPPU</name>
<dbReference type="FunFam" id="3.30.900.10:FF:000028">
    <property type="entry name" value="AGAP001326-PA"/>
    <property type="match status" value="1"/>
</dbReference>
<gene>
    <name evidence="2" type="ORF">DAPPUDRAFT_229000</name>
</gene>
<protein>
    <recommendedName>
        <fullName evidence="1">HORMA domain-containing protein</fullName>
    </recommendedName>
</protein>
<dbReference type="PhylomeDB" id="E9HJ78"/>
<dbReference type="PANTHER" id="PTHR11842:SF10">
    <property type="entry name" value="MITOTIC SPINDLE ASSEMBLY CHECKPOINT PROTEIN MAD2B"/>
    <property type="match status" value="1"/>
</dbReference>
<feature type="domain" description="HORMA" evidence="1">
    <location>
        <begin position="10"/>
        <end position="200"/>
    </location>
</feature>
<dbReference type="SUPFAM" id="SSF56019">
    <property type="entry name" value="The spindle assembly checkpoint protein mad2"/>
    <property type="match status" value="1"/>
</dbReference>
<dbReference type="InterPro" id="IPR036570">
    <property type="entry name" value="HORMA_dom_sf"/>
</dbReference>
<evidence type="ECO:0000313" key="3">
    <source>
        <dbReference type="Proteomes" id="UP000000305"/>
    </source>
</evidence>
<dbReference type="OMA" id="QYQEFPW"/>
<dbReference type="Gene3D" id="3.30.900.10">
    <property type="entry name" value="HORMA domain"/>
    <property type="match status" value="1"/>
</dbReference>
<sequence length="208" mass="24397">MSLSSSCTRDECIRFVVDFLEVSVHQILWTRNLYPKEIFRQTQMFNVLVYKSIHPEVNSYVNNTLNTIKTLLSSDFVEKLVMVIKDHGKAIERFVFSFHSYYKTTPSGKVLLNVTEVRQQAIAIWLTMMQRFGSEIQGNRGDCTFAFEIHTRNVTYDKILERQSKTEDFQWIVADKIMNPNSVVPIRKLDSHPFCIDVYTEDYRDDDS</sequence>
<evidence type="ECO:0000259" key="1">
    <source>
        <dbReference type="PROSITE" id="PS50815"/>
    </source>
</evidence>
<reference evidence="2 3" key="1">
    <citation type="journal article" date="2011" name="Science">
        <title>The ecoresponsive genome of Daphnia pulex.</title>
        <authorList>
            <person name="Colbourne J.K."/>
            <person name="Pfrender M.E."/>
            <person name="Gilbert D."/>
            <person name="Thomas W.K."/>
            <person name="Tucker A."/>
            <person name="Oakley T.H."/>
            <person name="Tokishita S."/>
            <person name="Aerts A."/>
            <person name="Arnold G.J."/>
            <person name="Basu M.K."/>
            <person name="Bauer D.J."/>
            <person name="Caceres C.E."/>
            <person name="Carmel L."/>
            <person name="Casola C."/>
            <person name="Choi J.H."/>
            <person name="Detter J.C."/>
            <person name="Dong Q."/>
            <person name="Dusheyko S."/>
            <person name="Eads B.D."/>
            <person name="Frohlich T."/>
            <person name="Geiler-Samerotte K.A."/>
            <person name="Gerlach D."/>
            <person name="Hatcher P."/>
            <person name="Jogdeo S."/>
            <person name="Krijgsveld J."/>
            <person name="Kriventseva E.V."/>
            <person name="Kultz D."/>
            <person name="Laforsch C."/>
            <person name="Lindquist E."/>
            <person name="Lopez J."/>
            <person name="Manak J.R."/>
            <person name="Muller J."/>
            <person name="Pangilinan J."/>
            <person name="Patwardhan R.P."/>
            <person name="Pitluck S."/>
            <person name="Pritham E.J."/>
            <person name="Rechtsteiner A."/>
            <person name="Rho M."/>
            <person name="Rogozin I.B."/>
            <person name="Sakarya O."/>
            <person name="Salamov A."/>
            <person name="Schaack S."/>
            <person name="Shapiro H."/>
            <person name="Shiga Y."/>
            <person name="Skalitzky C."/>
            <person name="Smith Z."/>
            <person name="Souvorov A."/>
            <person name="Sung W."/>
            <person name="Tang Z."/>
            <person name="Tsuchiya D."/>
            <person name="Tu H."/>
            <person name="Vos H."/>
            <person name="Wang M."/>
            <person name="Wolf Y.I."/>
            <person name="Yamagata H."/>
            <person name="Yamada T."/>
            <person name="Ye Y."/>
            <person name="Shaw J.R."/>
            <person name="Andrews J."/>
            <person name="Crease T.J."/>
            <person name="Tang H."/>
            <person name="Lucas S.M."/>
            <person name="Robertson H.M."/>
            <person name="Bork P."/>
            <person name="Koonin E.V."/>
            <person name="Zdobnov E.M."/>
            <person name="Grigoriev I.V."/>
            <person name="Lynch M."/>
            <person name="Boore J.L."/>
        </authorList>
    </citation>
    <scope>NUCLEOTIDE SEQUENCE [LARGE SCALE GENOMIC DNA]</scope>
</reference>
<dbReference type="KEGG" id="dpx:DAPPUDRAFT_229000"/>
<proteinExistence type="predicted"/>
<dbReference type="AlphaFoldDB" id="E9HJ78"/>
<dbReference type="InterPro" id="IPR003511">
    <property type="entry name" value="HORMA_dom"/>
</dbReference>
<dbReference type="eggNOG" id="KOG3186">
    <property type="taxonomic scope" value="Eukaryota"/>
</dbReference>
<organism evidence="2 3">
    <name type="scientific">Daphnia pulex</name>
    <name type="common">Water flea</name>
    <dbReference type="NCBI Taxonomy" id="6669"/>
    <lineage>
        <taxon>Eukaryota</taxon>
        <taxon>Metazoa</taxon>
        <taxon>Ecdysozoa</taxon>
        <taxon>Arthropoda</taxon>
        <taxon>Crustacea</taxon>
        <taxon>Branchiopoda</taxon>
        <taxon>Diplostraca</taxon>
        <taxon>Cladocera</taxon>
        <taxon>Anomopoda</taxon>
        <taxon>Daphniidae</taxon>
        <taxon>Daphnia</taxon>
    </lineage>
</organism>
<dbReference type="EMBL" id="GL732660">
    <property type="protein sequence ID" value="EFX68195.1"/>
    <property type="molecule type" value="Genomic_DNA"/>
</dbReference>